<dbReference type="SFLD" id="SFLDF00027">
    <property type="entry name" value="p-type_atpase"/>
    <property type="match status" value="1"/>
</dbReference>
<keyword evidence="10" id="KW-1185">Reference proteome</keyword>
<dbReference type="GO" id="GO:0030003">
    <property type="term" value="P:intracellular monoatomic cation homeostasis"/>
    <property type="evidence" value="ECO:0007669"/>
    <property type="project" value="UniProtKB-ARBA"/>
</dbReference>
<dbReference type="InterPro" id="IPR018303">
    <property type="entry name" value="ATPase_P-typ_P_site"/>
</dbReference>
<accession>A0A8T9BEF0</accession>
<keyword evidence="2 7" id="KW-0812">Transmembrane</keyword>
<dbReference type="Pfam" id="PF00122">
    <property type="entry name" value="E1-E2_ATPase"/>
    <property type="match status" value="1"/>
</dbReference>
<dbReference type="InterPro" id="IPR023299">
    <property type="entry name" value="ATPase_P-typ_cyto_dom_N"/>
</dbReference>
<keyword evidence="3 7" id="KW-0479">Metal-binding</keyword>
<name>A0A8T9BEF0_9HELO</name>
<keyword evidence="5 7" id="KW-1133">Transmembrane helix</keyword>
<evidence type="ECO:0000256" key="6">
    <source>
        <dbReference type="ARBA" id="ARBA00023136"/>
    </source>
</evidence>
<dbReference type="Pfam" id="PF24534">
    <property type="entry name" value="HMA_PCA1"/>
    <property type="match status" value="1"/>
</dbReference>
<dbReference type="GO" id="GO:0016887">
    <property type="term" value="F:ATP hydrolysis activity"/>
    <property type="evidence" value="ECO:0007669"/>
    <property type="project" value="InterPro"/>
</dbReference>
<dbReference type="PANTHER" id="PTHR46594">
    <property type="entry name" value="P-TYPE CATION-TRANSPORTING ATPASE"/>
    <property type="match status" value="1"/>
</dbReference>
<evidence type="ECO:0000256" key="1">
    <source>
        <dbReference type="ARBA" id="ARBA00004370"/>
    </source>
</evidence>
<dbReference type="Gene3D" id="3.30.70.100">
    <property type="match status" value="1"/>
</dbReference>
<feature type="transmembrane region" description="Helical" evidence="7">
    <location>
        <begin position="491"/>
        <end position="510"/>
    </location>
</feature>
<dbReference type="InterPro" id="IPR059000">
    <property type="entry name" value="ATPase_P-type_domA"/>
</dbReference>
<dbReference type="Pfam" id="PF00702">
    <property type="entry name" value="Hydrolase"/>
    <property type="match status" value="1"/>
</dbReference>
<proteinExistence type="inferred from homology"/>
<dbReference type="PRINTS" id="PR00943">
    <property type="entry name" value="CUATPASE"/>
</dbReference>
<feature type="transmembrane region" description="Helical" evidence="7">
    <location>
        <begin position="425"/>
        <end position="445"/>
    </location>
</feature>
<feature type="transmembrane region" description="Helical" evidence="7">
    <location>
        <begin position="451"/>
        <end position="470"/>
    </location>
</feature>
<gene>
    <name evidence="9" type="primary">PCA1</name>
    <name evidence="9" type="ORF">LARI1_G006606</name>
</gene>
<sequence>MSNPTEPADPSRKCCDGCTSMIRLSDSNARTSFDPTTTAINSNNVTEPSCNKGCCRGNKDLVQEAAEDECRGGNERSVEDKYQDTRCSREEKEAADDGCQDSCCSGENEKSNGRHGLSACCEGKASPCCDTSCIDRIAIRECESNCSEDSKSCGFRAKGTACEAHKKRARHKYAAKLAAFDCICRALIALGQESCCIPKAQSFVRRDCTIRKSSRSSYASDECCMPPGNKIPLTVTGEASGRPASTKFRSNKFISVVGIQPTSADIEKGGSGIEHMVLSITGMTCTGCETKLQRVLGTLPPITNLKTSLVIARAQFNLDTAAMSPETVMKHLERTTEFKCERISTQGTNLEVIPTGNVKDFLDQPLPLGVNDMQLVGKGVVRINFDPKVIGARNLIENIPKYPCSHAPPLVDPGLAAGSKHVREMGYMTLLSIFLIIPVLVLSWAPLRSRPITYGAVSLALATIIQVVIAGPFYPKALKSLIFSRMVEMDLLIVFSTSAAYIFSVVSFGYLVSGHPLSTGEFFETSTLLVTLIMVGRWVAALSRQKAVQSITIRSLQTSKAQLVTKDGTSIDEIDTRLLQYGDFFTVLPEHRVPTDGIVVSGSSEIDESMLTGESRLSEKQVGSKIIAGSVNGSGKLVVQLTHLPGENTISVIAGMVDDAKLSKPKIQDLADRVASYLVPVIVSLTILTFVVWISVGVAVQRKPGSDAAIQAVMFAITVLIVSCPCAIGLAVPMVIVIGSGVAAERGVIFKSADSIEMAYKTTHVVFDKTGTLTEGKLKVAKEHYIMENDVASQSMILGLVSNSKHPVSAAVATHLEGLGTTPAKVGDIKTVAGKGVEGKADGKLIRGGNARWLDAESDGHVQSVLGEGYTLFCITLDSKLYAVFGLSDTVRPEATATVAKLRQRGIQLSLLSGDDMGAVQHIAAEIGINFDEVRSRCAPSDKQQYIQSLLRRSVGKPKSTVVFVGDGTNDAVALAQATIGVHMSSGTDVAQSAADVVLMRQSLEGILTMINISQAAVLRIKFNFGWSFVYNVLALLFASGALVNARNGVAIKIPPQYAGLGELVSVLPVIAIAVGLKLAKI</sequence>
<dbReference type="InterPro" id="IPR044492">
    <property type="entry name" value="P_typ_ATPase_HD_dom"/>
</dbReference>
<evidence type="ECO:0000256" key="4">
    <source>
        <dbReference type="ARBA" id="ARBA00022967"/>
    </source>
</evidence>
<dbReference type="SUPFAM" id="SSF81653">
    <property type="entry name" value="Calcium ATPase, transduction domain A"/>
    <property type="match status" value="1"/>
</dbReference>
<dbReference type="NCBIfam" id="TIGR01525">
    <property type="entry name" value="ATPase-IB_hvy"/>
    <property type="match status" value="1"/>
</dbReference>
<dbReference type="InterPro" id="IPR008250">
    <property type="entry name" value="ATPase_P-typ_transduc_dom_A_sf"/>
</dbReference>
<dbReference type="NCBIfam" id="TIGR01494">
    <property type="entry name" value="ATPase_P-type"/>
    <property type="match status" value="1"/>
</dbReference>
<dbReference type="GO" id="GO:0046872">
    <property type="term" value="F:metal ion binding"/>
    <property type="evidence" value="ECO:0007669"/>
    <property type="project" value="UniProtKB-KW"/>
</dbReference>
<dbReference type="PANTHER" id="PTHR46594:SF4">
    <property type="entry name" value="P-TYPE CATION-TRANSPORTING ATPASE"/>
    <property type="match status" value="1"/>
</dbReference>
<dbReference type="OrthoDB" id="432719at2759"/>
<feature type="transmembrane region" description="Helical" evidence="7">
    <location>
        <begin position="708"/>
        <end position="738"/>
    </location>
</feature>
<dbReference type="InterPro" id="IPR023214">
    <property type="entry name" value="HAD_sf"/>
</dbReference>
<dbReference type="GO" id="GO:0016020">
    <property type="term" value="C:membrane"/>
    <property type="evidence" value="ECO:0007669"/>
    <property type="project" value="UniProtKB-SubCell"/>
</dbReference>
<dbReference type="PRINTS" id="PR00119">
    <property type="entry name" value="CATATPASE"/>
</dbReference>
<feature type="transmembrane region" description="Helical" evidence="7">
    <location>
        <begin position="674"/>
        <end position="696"/>
    </location>
</feature>
<dbReference type="Proteomes" id="UP000469559">
    <property type="component" value="Unassembled WGS sequence"/>
</dbReference>
<dbReference type="SUPFAM" id="SSF55008">
    <property type="entry name" value="HMA, heavy metal-associated domain"/>
    <property type="match status" value="1"/>
</dbReference>
<dbReference type="SUPFAM" id="SSF56784">
    <property type="entry name" value="HAD-like"/>
    <property type="match status" value="1"/>
</dbReference>
<dbReference type="Gene3D" id="2.70.150.10">
    <property type="entry name" value="Calcium-transporting ATPase, cytoplasmic transduction domain A"/>
    <property type="match status" value="1"/>
</dbReference>
<dbReference type="GO" id="GO:0019829">
    <property type="term" value="F:ATPase-coupled monoatomic cation transmembrane transporter activity"/>
    <property type="evidence" value="ECO:0007669"/>
    <property type="project" value="InterPro"/>
</dbReference>
<dbReference type="InterPro" id="IPR006121">
    <property type="entry name" value="HMA_dom"/>
</dbReference>
<dbReference type="Pfam" id="PF00403">
    <property type="entry name" value="HMA"/>
    <property type="match status" value="1"/>
</dbReference>
<dbReference type="CDD" id="cd00371">
    <property type="entry name" value="HMA"/>
    <property type="match status" value="1"/>
</dbReference>
<comment type="similarity">
    <text evidence="7">Belongs to the cation transport ATPase (P-type) (TC 3.A.3) family. Type IB subfamily.</text>
</comment>
<evidence type="ECO:0000256" key="3">
    <source>
        <dbReference type="ARBA" id="ARBA00022723"/>
    </source>
</evidence>
<dbReference type="InterPro" id="IPR027256">
    <property type="entry name" value="P-typ_ATPase_IB"/>
</dbReference>
<dbReference type="FunFam" id="2.70.150.10:FF:000002">
    <property type="entry name" value="Copper-transporting ATPase 1, putative"/>
    <property type="match status" value="1"/>
</dbReference>
<comment type="caution">
    <text evidence="9">The sequence shown here is derived from an EMBL/GenBank/DDBJ whole genome shotgun (WGS) entry which is preliminary data.</text>
</comment>
<evidence type="ECO:0000313" key="9">
    <source>
        <dbReference type="EMBL" id="TVY17821.1"/>
    </source>
</evidence>
<feature type="transmembrane region" description="Helical" evidence="7">
    <location>
        <begin position="1058"/>
        <end position="1080"/>
    </location>
</feature>
<keyword evidence="6 7" id="KW-0472">Membrane</keyword>
<dbReference type="AlphaFoldDB" id="A0A8T9BEF0"/>
<dbReference type="SFLD" id="SFLDS00003">
    <property type="entry name" value="Haloacid_Dehalogenase"/>
    <property type="match status" value="1"/>
</dbReference>
<dbReference type="SFLD" id="SFLDG00002">
    <property type="entry name" value="C1.7:_P-type_atpase_like"/>
    <property type="match status" value="1"/>
</dbReference>
<reference evidence="9 10" key="1">
    <citation type="submission" date="2018-05" db="EMBL/GenBank/DDBJ databases">
        <title>Whole genome sequencing for identification of molecular markers to develop diagnostic detection tools for the regulated plant pathogen Lachnellula willkommii.</title>
        <authorList>
            <person name="Giroux E."/>
            <person name="Bilodeau G."/>
        </authorList>
    </citation>
    <scope>NUCLEOTIDE SEQUENCE [LARGE SCALE GENOMIC DNA]</scope>
    <source>
        <strain evidence="9 10">CBS 203.66</strain>
    </source>
</reference>
<dbReference type="Gene3D" id="3.40.1110.10">
    <property type="entry name" value="Calcium-transporting ATPase, cytoplasmic domain N"/>
    <property type="match status" value="1"/>
</dbReference>
<dbReference type="GO" id="GO:0005524">
    <property type="term" value="F:ATP binding"/>
    <property type="evidence" value="ECO:0007669"/>
    <property type="project" value="UniProtKB-UniRule"/>
</dbReference>
<dbReference type="PROSITE" id="PS00154">
    <property type="entry name" value="ATPASE_E1_E2"/>
    <property type="match status" value="1"/>
</dbReference>
<evidence type="ECO:0000313" key="10">
    <source>
        <dbReference type="Proteomes" id="UP000469559"/>
    </source>
</evidence>
<dbReference type="Gene3D" id="3.40.50.1000">
    <property type="entry name" value="HAD superfamily/HAD-like"/>
    <property type="match status" value="1"/>
</dbReference>
<organism evidence="9 10">
    <name type="scientific">Lachnellula arida</name>
    <dbReference type="NCBI Taxonomy" id="1316785"/>
    <lineage>
        <taxon>Eukaryota</taxon>
        <taxon>Fungi</taxon>
        <taxon>Dikarya</taxon>
        <taxon>Ascomycota</taxon>
        <taxon>Pezizomycotina</taxon>
        <taxon>Leotiomycetes</taxon>
        <taxon>Helotiales</taxon>
        <taxon>Lachnaceae</taxon>
        <taxon>Lachnellula</taxon>
    </lineage>
</organism>
<evidence type="ECO:0000256" key="7">
    <source>
        <dbReference type="RuleBase" id="RU362081"/>
    </source>
</evidence>
<evidence type="ECO:0000256" key="5">
    <source>
        <dbReference type="ARBA" id="ARBA00022989"/>
    </source>
</evidence>
<dbReference type="PROSITE" id="PS01229">
    <property type="entry name" value="COF_2"/>
    <property type="match status" value="1"/>
</dbReference>
<dbReference type="EMBL" id="QGMF01000220">
    <property type="protein sequence ID" value="TVY17821.1"/>
    <property type="molecule type" value="Genomic_DNA"/>
</dbReference>
<keyword evidence="7" id="KW-0547">Nucleotide-binding</keyword>
<dbReference type="InterPro" id="IPR056236">
    <property type="entry name" value="HMA_PCA1"/>
</dbReference>
<evidence type="ECO:0000256" key="2">
    <source>
        <dbReference type="ARBA" id="ARBA00022692"/>
    </source>
</evidence>
<evidence type="ECO:0000259" key="8">
    <source>
        <dbReference type="PROSITE" id="PS50846"/>
    </source>
</evidence>
<keyword evidence="4" id="KW-1278">Translocase</keyword>
<dbReference type="InterPro" id="IPR023298">
    <property type="entry name" value="ATPase_P-typ_TM_dom_sf"/>
</dbReference>
<feature type="transmembrane region" description="Helical" evidence="7">
    <location>
        <begin position="1029"/>
        <end position="1046"/>
    </location>
</feature>
<comment type="subcellular location">
    <subcellularLocation>
        <location evidence="1 7">Membrane</location>
    </subcellularLocation>
</comment>
<dbReference type="InterPro" id="IPR001757">
    <property type="entry name" value="P_typ_ATPase"/>
</dbReference>
<dbReference type="SUPFAM" id="SSF81665">
    <property type="entry name" value="Calcium ATPase, transmembrane domain M"/>
    <property type="match status" value="1"/>
</dbReference>
<protein>
    <submittedName>
        <fullName evidence="9">P-type cation-transporting ATPase</fullName>
    </submittedName>
</protein>
<dbReference type="PROSITE" id="PS50846">
    <property type="entry name" value="HMA_2"/>
    <property type="match status" value="1"/>
</dbReference>
<dbReference type="InterPro" id="IPR036163">
    <property type="entry name" value="HMA_dom_sf"/>
</dbReference>
<dbReference type="NCBIfam" id="TIGR01511">
    <property type="entry name" value="ATPase-IB1_Cu"/>
    <property type="match status" value="1"/>
</dbReference>
<keyword evidence="7" id="KW-0067">ATP-binding</keyword>
<dbReference type="InterPro" id="IPR036412">
    <property type="entry name" value="HAD-like_sf"/>
</dbReference>
<feature type="domain" description="HMA" evidence="8">
    <location>
        <begin position="274"/>
        <end position="341"/>
    </location>
</feature>